<dbReference type="PROSITE" id="PS51938">
    <property type="entry name" value="SUZ_C"/>
    <property type="match status" value="1"/>
</dbReference>
<feature type="compositionally biased region" description="Basic and acidic residues" evidence="1">
    <location>
        <begin position="141"/>
        <end position="175"/>
    </location>
</feature>
<evidence type="ECO:0008006" key="6">
    <source>
        <dbReference type="Google" id="ProtNLM"/>
    </source>
</evidence>
<name>A0A9Q8L804_PASFU</name>
<dbReference type="OrthoDB" id="5422283at2759"/>
<dbReference type="InterPro" id="IPR024642">
    <property type="entry name" value="SUZ-C"/>
</dbReference>
<feature type="compositionally biased region" description="Polar residues" evidence="1">
    <location>
        <begin position="179"/>
        <end position="190"/>
    </location>
</feature>
<dbReference type="KEGG" id="ffu:CLAFUR5_01077"/>
<sequence length="277" mass="30366">MHRLHTTTTSTTHRQCAASLVAAASMSMSMNKAGVPDAWDDDWVKTADKPESAADQLEPVAKLTKSEKRAQHAQLQRQLWDTAENPGRNLWLEAQGAVPLQQAPKPQVTLLSRKPPAIAKKDAADGVAGLALDDGDDSEDEARKKREADFEERQRKAKSEREEKQKRYAEARERIMGSGNASPAANSREGSQGRDNRRSRGNKTSGARRSQPDSPADRSPPRAESKDPGLFDPDDMSRRLASKQELKTSFREDQPLRQPRGPDNTGCGGFGFAGRGG</sequence>
<evidence type="ECO:0000313" key="5">
    <source>
        <dbReference type="Proteomes" id="UP000756132"/>
    </source>
</evidence>
<reference evidence="4" key="1">
    <citation type="submission" date="2021-12" db="EMBL/GenBank/DDBJ databases">
        <authorList>
            <person name="Zaccaron A."/>
            <person name="Stergiopoulos I."/>
        </authorList>
    </citation>
    <scope>NUCLEOTIDE SEQUENCE</scope>
    <source>
        <strain evidence="4">Race5_Kim</strain>
    </source>
</reference>
<protein>
    <recommendedName>
        <fullName evidence="6">SUZ domain-containing protein</fullName>
    </recommendedName>
</protein>
<feature type="domain" description="SUZ-C" evidence="3">
    <location>
        <begin position="235"/>
        <end position="274"/>
    </location>
</feature>
<gene>
    <name evidence="4" type="ORF">CLAFUR5_01077</name>
</gene>
<dbReference type="RefSeq" id="XP_047756956.1">
    <property type="nucleotide sequence ID" value="XM_047900225.1"/>
</dbReference>
<evidence type="ECO:0000313" key="4">
    <source>
        <dbReference type="EMBL" id="UJO12590.1"/>
    </source>
</evidence>
<feature type="domain" description="SUZ" evidence="2">
    <location>
        <begin position="88"/>
        <end position="180"/>
    </location>
</feature>
<evidence type="ECO:0000259" key="3">
    <source>
        <dbReference type="PROSITE" id="PS51938"/>
    </source>
</evidence>
<keyword evidence="5" id="KW-1185">Reference proteome</keyword>
<evidence type="ECO:0000256" key="1">
    <source>
        <dbReference type="SAM" id="MobiDB-lite"/>
    </source>
</evidence>
<proteinExistence type="predicted"/>
<organism evidence="4 5">
    <name type="scientific">Passalora fulva</name>
    <name type="common">Tomato leaf mold</name>
    <name type="synonym">Cladosporium fulvum</name>
    <dbReference type="NCBI Taxonomy" id="5499"/>
    <lineage>
        <taxon>Eukaryota</taxon>
        <taxon>Fungi</taxon>
        <taxon>Dikarya</taxon>
        <taxon>Ascomycota</taxon>
        <taxon>Pezizomycotina</taxon>
        <taxon>Dothideomycetes</taxon>
        <taxon>Dothideomycetidae</taxon>
        <taxon>Mycosphaerellales</taxon>
        <taxon>Mycosphaerellaceae</taxon>
        <taxon>Fulvia</taxon>
    </lineage>
</organism>
<feature type="compositionally biased region" description="Gly residues" evidence="1">
    <location>
        <begin position="266"/>
        <end position="277"/>
    </location>
</feature>
<evidence type="ECO:0000259" key="2">
    <source>
        <dbReference type="PROSITE" id="PS51673"/>
    </source>
</evidence>
<accession>A0A9Q8L804</accession>
<feature type="compositionally biased region" description="Basic and acidic residues" evidence="1">
    <location>
        <begin position="215"/>
        <end position="255"/>
    </location>
</feature>
<dbReference type="AlphaFoldDB" id="A0A9Q8L804"/>
<dbReference type="GeneID" id="71980955"/>
<dbReference type="Proteomes" id="UP000756132">
    <property type="component" value="Chromosome 1"/>
</dbReference>
<feature type="region of interest" description="Disordered" evidence="1">
    <location>
        <begin position="121"/>
        <end position="277"/>
    </location>
</feature>
<reference evidence="4" key="2">
    <citation type="journal article" date="2022" name="Microb. Genom.">
        <title>A chromosome-scale genome assembly of the tomato pathogen Cladosporium fulvum reveals a compartmentalized genome architecture and the presence of a dispensable chromosome.</title>
        <authorList>
            <person name="Zaccaron A.Z."/>
            <person name="Chen L.H."/>
            <person name="Samaras A."/>
            <person name="Stergiopoulos I."/>
        </authorList>
    </citation>
    <scope>NUCLEOTIDE SEQUENCE</scope>
    <source>
        <strain evidence="4">Race5_Kim</strain>
    </source>
</reference>
<dbReference type="InterPro" id="IPR024771">
    <property type="entry name" value="SUZ"/>
</dbReference>
<dbReference type="PROSITE" id="PS51673">
    <property type="entry name" value="SUZ"/>
    <property type="match status" value="1"/>
</dbReference>
<dbReference type="EMBL" id="CP090163">
    <property type="protein sequence ID" value="UJO12590.1"/>
    <property type="molecule type" value="Genomic_DNA"/>
</dbReference>